<reference evidence="2 3" key="1">
    <citation type="journal article" date="2019" name="PLoS ONE">
        <title>Comparative genome analysis indicates high evolutionary potential of pathogenicity genes in Colletotrichum tanaceti.</title>
        <authorList>
            <person name="Lelwala R.V."/>
            <person name="Korhonen P.K."/>
            <person name="Young N.D."/>
            <person name="Scott J.B."/>
            <person name="Ades P.A."/>
            <person name="Gasser R.B."/>
            <person name="Taylor P.W.J."/>
        </authorList>
    </citation>
    <scope>NUCLEOTIDE SEQUENCE [LARGE SCALE GENOMIC DNA]</scope>
    <source>
        <strain evidence="2">BRIP57314</strain>
    </source>
</reference>
<evidence type="ECO:0000313" key="2">
    <source>
        <dbReference type="EMBL" id="TKW56789.1"/>
    </source>
</evidence>
<comment type="caution">
    <text evidence="2">The sequence shown here is derived from an EMBL/GenBank/DDBJ whole genome shotgun (WGS) entry which is preliminary data.</text>
</comment>
<feature type="region of interest" description="Disordered" evidence="1">
    <location>
        <begin position="1"/>
        <end position="24"/>
    </location>
</feature>
<evidence type="ECO:0000313" key="3">
    <source>
        <dbReference type="Proteomes" id="UP000310108"/>
    </source>
</evidence>
<dbReference type="Proteomes" id="UP000310108">
    <property type="component" value="Unassembled WGS sequence"/>
</dbReference>
<dbReference type="AlphaFoldDB" id="A0A4U6XM87"/>
<accession>A0A4U6XM87</accession>
<name>A0A4U6XM87_9PEZI</name>
<proteinExistence type="predicted"/>
<dbReference type="EMBL" id="PJEX01000058">
    <property type="protein sequence ID" value="TKW56789.1"/>
    <property type="molecule type" value="Genomic_DNA"/>
</dbReference>
<gene>
    <name evidence="2" type="ORF">CTA1_6888</name>
</gene>
<organism evidence="2 3">
    <name type="scientific">Colletotrichum tanaceti</name>
    <dbReference type="NCBI Taxonomy" id="1306861"/>
    <lineage>
        <taxon>Eukaryota</taxon>
        <taxon>Fungi</taxon>
        <taxon>Dikarya</taxon>
        <taxon>Ascomycota</taxon>
        <taxon>Pezizomycotina</taxon>
        <taxon>Sordariomycetes</taxon>
        <taxon>Hypocreomycetidae</taxon>
        <taxon>Glomerellales</taxon>
        <taxon>Glomerellaceae</taxon>
        <taxon>Colletotrichum</taxon>
        <taxon>Colletotrichum destructivum species complex</taxon>
    </lineage>
</organism>
<evidence type="ECO:0000256" key="1">
    <source>
        <dbReference type="SAM" id="MobiDB-lite"/>
    </source>
</evidence>
<sequence length="66" mass="6804">MYDYSAPHATIHIPRTARGPPGVGVDASQVIEASQTSSSFTGATCPDRLSHALTTTRSGLPGPTAH</sequence>
<keyword evidence="3" id="KW-1185">Reference proteome</keyword>
<protein>
    <submittedName>
        <fullName evidence="2">Uncharacterized protein</fullName>
    </submittedName>
</protein>